<dbReference type="CDD" id="cd02440">
    <property type="entry name" value="AdoMet_MTases"/>
    <property type="match status" value="1"/>
</dbReference>
<sequence>MKYSNYNVHYRLNGEVFDFEKEIELPHRKAVLILQQYILRMGRLGKTESVLDIGCGSGWILRTLANSGLVNLYGIDISRGQYMKQKEKPGLPVAFAEADAYFLPFREESMDVILMSEILEHLETPADAVGEAVRVLRKGGKLLITEKRYATLCAYTATGKLP</sequence>
<dbReference type="GO" id="GO:0032259">
    <property type="term" value="P:methylation"/>
    <property type="evidence" value="ECO:0007669"/>
    <property type="project" value="UniProtKB-KW"/>
</dbReference>
<keyword evidence="3" id="KW-0949">S-adenosyl-L-methionine</keyword>
<dbReference type="Proteomes" id="UP000315525">
    <property type="component" value="Unassembled WGS sequence"/>
</dbReference>
<feature type="domain" description="Methyltransferase type 11" evidence="4">
    <location>
        <begin position="51"/>
        <end position="144"/>
    </location>
</feature>
<name>A0A523UV28_UNCT6</name>
<dbReference type="InterPro" id="IPR013216">
    <property type="entry name" value="Methyltransf_11"/>
</dbReference>
<protein>
    <submittedName>
        <fullName evidence="5">Class I SAM-dependent methyltransferase</fullName>
    </submittedName>
</protein>
<accession>A0A523UV28</accession>
<dbReference type="InterPro" id="IPR029063">
    <property type="entry name" value="SAM-dependent_MTases_sf"/>
</dbReference>
<keyword evidence="1 5" id="KW-0489">Methyltransferase</keyword>
<dbReference type="SUPFAM" id="SSF53335">
    <property type="entry name" value="S-adenosyl-L-methionine-dependent methyltransferases"/>
    <property type="match status" value="1"/>
</dbReference>
<evidence type="ECO:0000256" key="1">
    <source>
        <dbReference type="ARBA" id="ARBA00022603"/>
    </source>
</evidence>
<evidence type="ECO:0000313" key="5">
    <source>
        <dbReference type="EMBL" id="TET46422.1"/>
    </source>
</evidence>
<comment type="caution">
    <text evidence="5">The sequence shown here is derived from an EMBL/GenBank/DDBJ whole genome shotgun (WGS) entry which is preliminary data.</text>
</comment>
<dbReference type="Gene3D" id="3.40.50.150">
    <property type="entry name" value="Vaccinia Virus protein VP39"/>
    <property type="match status" value="1"/>
</dbReference>
<reference evidence="5 6" key="1">
    <citation type="submission" date="2019-03" db="EMBL/GenBank/DDBJ databases">
        <title>Metabolic potential of uncultured bacteria and archaea associated with petroleum seepage in deep-sea sediments.</title>
        <authorList>
            <person name="Dong X."/>
            <person name="Hubert C."/>
        </authorList>
    </citation>
    <scope>NUCLEOTIDE SEQUENCE [LARGE SCALE GENOMIC DNA]</scope>
    <source>
        <strain evidence="5">E44_bin18</strain>
    </source>
</reference>
<dbReference type="AlphaFoldDB" id="A0A523UV28"/>
<dbReference type="EMBL" id="SOJN01000053">
    <property type="protein sequence ID" value="TET46422.1"/>
    <property type="molecule type" value="Genomic_DNA"/>
</dbReference>
<keyword evidence="2 5" id="KW-0808">Transferase</keyword>
<gene>
    <name evidence="5" type="ORF">E3J62_04250</name>
</gene>
<dbReference type="PANTHER" id="PTHR43464">
    <property type="entry name" value="METHYLTRANSFERASE"/>
    <property type="match status" value="1"/>
</dbReference>
<proteinExistence type="predicted"/>
<organism evidence="5 6">
    <name type="scientific">candidate division TA06 bacterium</name>
    <dbReference type="NCBI Taxonomy" id="2250710"/>
    <lineage>
        <taxon>Bacteria</taxon>
        <taxon>Bacteria division TA06</taxon>
    </lineage>
</organism>
<dbReference type="Pfam" id="PF08241">
    <property type="entry name" value="Methyltransf_11"/>
    <property type="match status" value="1"/>
</dbReference>
<dbReference type="GO" id="GO:0008757">
    <property type="term" value="F:S-adenosylmethionine-dependent methyltransferase activity"/>
    <property type="evidence" value="ECO:0007669"/>
    <property type="project" value="InterPro"/>
</dbReference>
<evidence type="ECO:0000259" key="4">
    <source>
        <dbReference type="Pfam" id="PF08241"/>
    </source>
</evidence>
<evidence type="ECO:0000256" key="2">
    <source>
        <dbReference type="ARBA" id="ARBA00022679"/>
    </source>
</evidence>
<evidence type="ECO:0000313" key="6">
    <source>
        <dbReference type="Proteomes" id="UP000315525"/>
    </source>
</evidence>
<dbReference type="PANTHER" id="PTHR43464:SF19">
    <property type="entry name" value="UBIQUINONE BIOSYNTHESIS O-METHYLTRANSFERASE, MITOCHONDRIAL"/>
    <property type="match status" value="1"/>
</dbReference>
<evidence type="ECO:0000256" key="3">
    <source>
        <dbReference type="ARBA" id="ARBA00022691"/>
    </source>
</evidence>